<dbReference type="InterPro" id="IPR036388">
    <property type="entry name" value="WH-like_DNA-bd_sf"/>
</dbReference>
<feature type="DNA-binding region" description="OmpR/PhoB-type" evidence="5">
    <location>
        <begin position="8"/>
        <end position="114"/>
    </location>
</feature>
<reference evidence="7 8" key="1">
    <citation type="submission" date="2019-08" db="EMBL/GenBank/DDBJ databases">
        <title>Lentzea from Indian Himalayas.</title>
        <authorList>
            <person name="Mandal S."/>
            <person name="Mallick Gupta A."/>
            <person name="Maiti P.K."/>
            <person name="Sarkar J."/>
            <person name="Mandal S."/>
        </authorList>
    </citation>
    <scope>NUCLEOTIDE SEQUENCE [LARGE SCALE GENOMIC DNA]</scope>
    <source>
        <strain evidence="7 8">PSKA42</strain>
    </source>
</reference>
<evidence type="ECO:0000256" key="2">
    <source>
        <dbReference type="ARBA" id="ARBA00023015"/>
    </source>
</evidence>
<keyword evidence="4" id="KW-0804">Transcription</keyword>
<accession>A0ABX1FRT6</accession>
<evidence type="ECO:0000256" key="3">
    <source>
        <dbReference type="ARBA" id="ARBA00023125"/>
    </source>
</evidence>
<gene>
    <name evidence="7" type="ORF">FXN61_35220</name>
</gene>
<dbReference type="InterPro" id="IPR016032">
    <property type="entry name" value="Sig_transdc_resp-reg_C-effctor"/>
</dbReference>
<comment type="similarity">
    <text evidence="1">Belongs to the AfsR/DnrI/RedD regulatory family.</text>
</comment>
<proteinExistence type="inferred from homology"/>
<evidence type="ECO:0000313" key="8">
    <source>
        <dbReference type="Proteomes" id="UP001515943"/>
    </source>
</evidence>
<dbReference type="PROSITE" id="PS51755">
    <property type="entry name" value="OMPR_PHOB"/>
    <property type="match status" value="1"/>
</dbReference>
<dbReference type="SMART" id="SM00862">
    <property type="entry name" value="Trans_reg_C"/>
    <property type="match status" value="1"/>
</dbReference>
<dbReference type="InterPro" id="IPR005158">
    <property type="entry name" value="BTAD"/>
</dbReference>
<dbReference type="InterPro" id="IPR051677">
    <property type="entry name" value="AfsR-DnrI-RedD_regulator"/>
</dbReference>
<evidence type="ECO:0000313" key="7">
    <source>
        <dbReference type="EMBL" id="NKE61731.1"/>
    </source>
</evidence>
<dbReference type="Gene3D" id="1.25.40.10">
    <property type="entry name" value="Tetratricopeptide repeat domain"/>
    <property type="match status" value="1"/>
</dbReference>
<evidence type="ECO:0000256" key="5">
    <source>
        <dbReference type="PROSITE-ProRule" id="PRU01091"/>
    </source>
</evidence>
<dbReference type="Gene3D" id="1.10.10.10">
    <property type="entry name" value="Winged helix-like DNA-binding domain superfamily/Winged helix DNA-binding domain"/>
    <property type="match status" value="1"/>
</dbReference>
<protein>
    <submittedName>
        <fullName evidence="7">AfsR/SARP family transcriptional regulator</fullName>
    </submittedName>
</protein>
<dbReference type="PANTHER" id="PTHR35807">
    <property type="entry name" value="TRANSCRIPTIONAL REGULATOR REDD-RELATED"/>
    <property type="match status" value="1"/>
</dbReference>
<keyword evidence="2" id="KW-0805">Transcription regulation</keyword>
<dbReference type="SUPFAM" id="SSF46894">
    <property type="entry name" value="C-terminal effector domain of the bipartite response regulators"/>
    <property type="match status" value="1"/>
</dbReference>
<name>A0ABX1FRT6_9PSEU</name>
<dbReference type="Proteomes" id="UP001515943">
    <property type="component" value="Unassembled WGS sequence"/>
</dbReference>
<sequence>MAWHTGGTPLLVSKGRGMNMKVEVRLLGPLEVRGPEGPVRFTGARRRAVFALLALRTGRLVSRSALVDGLWGEDVPPTGTKTLQGHVAKVRRALELAGADGVVVTREPGYLLDVTQVVVDVEEFDEHLRCGRYAEALRMHRGDPLADCPVEGWASAEIVRLREALAFAEENHAAALCLDGRYAEAIGQLERLVALYPLRESLWDLLMEAQYRAGRPGDALRTYRRVRALLVEEFGMEPGDALRRREAAVLAG</sequence>
<dbReference type="PANTHER" id="PTHR35807:SF1">
    <property type="entry name" value="TRANSCRIPTIONAL REGULATOR REDD"/>
    <property type="match status" value="1"/>
</dbReference>
<dbReference type="SUPFAM" id="SSF48452">
    <property type="entry name" value="TPR-like"/>
    <property type="match status" value="1"/>
</dbReference>
<keyword evidence="8" id="KW-1185">Reference proteome</keyword>
<dbReference type="InterPro" id="IPR011990">
    <property type="entry name" value="TPR-like_helical_dom_sf"/>
</dbReference>
<feature type="domain" description="OmpR/PhoB-type" evidence="6">
    <location>
        <begin position="8"/>
        <end position="114"/>
    </location>
</feature>
<evidence type="ECO:0000256" key="1">
    <source>
        <dbReference type="ARBA" id="ARBA00005820"/>
    </source>
</evidence>
<dbReference type="Pfam" id="PF03704">
    <property type="entry name" value="BTAD"/>
    <property type="match status" value="1"/>
</dbReference>
<dbReference type="SMART" id="SM01043">
    <property type="entry name" value="BTAD"/>
    <property type="match status" value="1"/>
</dbReference>
<dbReference type="EMBL" id="VSRL01000193">
    <property type="protein sequence ID" value="NKE61731.1"/>
    <property type="molecule type" value="Genomic_DNA"/>
</dbReference>
<evidence type="ECO:0000256" key="4">
    <source>
        <dbReference type="ARBA" id="ARBA00023163"/>
    </source>
</evidence>
<evidence type="ECO:0000259" key="6">
    <source>
        <dbReference type="PROSITE" id="PS51755"/>
    </source>
</evidence>
<comment type="caution">
    <text evidence="7">The sequence shown here is derived from an EMBL/GenBank/DDBJ whole genome shotgun (WGS) entry which is preliminary data.</text>
</comment>
<keyword evidence="3 5" id="KW-0238">DNA-binding</keyword>
<dbReference type="InterPro" id="IPR001867">
    <property type="entry name" value="OmpR/PhoB-type_DNA-bd"/>
</dbReference>
<dbReference type="Pfam" id="PF00486">
    <property type="entry name" value="Trans_reg_C"/>
    <property type="match status" value="1"/>
</dbReference>
<organism evidence="7 8">
    <name type="scientific">Lentzea indica</name>
    <dbReference type="NCBI Taxonomy" id="2604800"/>
    <lineage>
        <taxon>Bacteria</taxon>
        <taxon>Bacillati</taxon>
        <taxon>Actinomycetota</taxon>
        <taxon>Actinomycetes</taxon>
        <taxon>Pseudonocardiales</taxon>
        <taxon>Pseudonocardiaceae</taxon>
        <taxon>Lentzea</taxon>
    </lineage>
</organism>
<dbReference type="CDD" id="cd15831">
    <property type="entry name" value="BTAD"/>
    <property type="match status" value="1"/>
</dbReference>